<reference evidence="4 5" key="3">
    <citation type="submission" date="2020-02" db="EMBL/GenBank/DDBJ databases">
        <title>Sequencing the genomes of 1000 actinobacteria strains.</title>
        <authorList>
            <person name="Klenk H.-P."/>
        </authorList>
    </citation>
    <scope>NUCLEOTIDE SEQUENCE [LARGE SCALE GENOMIC DNA]</scope>
    <source>
        <strain evidence="4 5">DSM 45201</strain>
    </source>
</reference>
<dbReference type="EMBL" id="JAAMPA010000002">
    <property type="protein sequence ID" value="NIH69243.1"/>
    <property type="molecule type" value="Genomic_DNA"/>
</dbReference>
<feature type="signal peptide" evidence="2">
    <location>
        <begin position="1"/>
        <end position="24"/>
    </location>
</feature>
<dbReference type="Pfam" id="PF19650">
    <property type="entry name" value="DUF6153"/>
    <property type="match status" value="1"/>
</dbReference>
<comment type="caution">
    <text evidence="4">The sequence shown here is derived from an EMBL/GenBank/DDBJ whole genome shotgun (WGS) entry which is preliminary data.</text>
</comment>
<sequence>MARLWAALLLLAAVFAMHGVQCVAAGSAPEHGFTSPGEAASVGVPVASVHVGPVADAMPDHGHGAATQMADADGATGSSGLPAPWHDAHVLAVCLAVLLAGLMALRAVVLRRGVAVPPVRGSPTPSRWPTGWSRQPRPPTLSALCLLRI</sequence>
<dbReference type="InterPro" id="IPR046151">
    <property type="entry name" value="DUF6153"/>
</dbReference>
<feature type="transmembrane region" description="Helical" evidence="1">
    <location>
        <begin position="88"/>
        <end position="110"/>
    </location>
</feature>
<evidence type="ECO:0000256" key="2">
    <source>
        <dbReference type="SAM" id="SignalP"/>
    </source>
</evidence>
<evidence type="ECO:0000313" key="4">
    <source>
        <dbReference type="EMBL" id="NIH69243.1"/>
    </source>
</evidence>
<keyword evidence="1" id="KW-0472">Membrane</keyword>
<evidence type="ECO:0000313" key="5">
    <source>
        <dbReference type="Proteomes" id="UP000552836"/>
    </source>
</evidence>
<keyword evidence="2" id="KW-0732">Signal</keyword>
<name>A0A846LMQ3_9ACTN</name>
<protein>
    <submittedName>
        <fullName evidence="4">Putative membrane protein YphA (DoxX/SURF4 family)</fullName>
    </submittedName>
</protein>
<accession>A0A846LMQ3</accession>
<reference evidence="6" key="2">
    <citation type="journal article" date="2019" name="Int. J. Syst. Evol. Microbiol.">
        <title>The Global Catalogue of Microorganisms (GCM) 10K type strain sequencing project: providing services to taxonomists for standard genome sequencing and annotation.</title>
        <authorList>
            <consortium name="The Broad Institute Genomics Platform"/>
            <consortium name="The Broad Institute Genome Sequencing Center for Infectious Disease"/>
            <person name="Wu L."/>
            <person name="Ma J."/>
        </authorList>
    </citation>
    <scope>NUCLEOTIDE SEQUENCE [LARGE SCALE GENOMIC DNA]</scope>
    <source>
        <strain evidence="6">CGMCC 4.5581</strain>
    </source>
</reference>
<evidence type="ECO:0000313" key="6">
    <source>
        <dbReference type="Proteomes" id="UP000648663"/>
    </source>
</evidence>
<feature type="chain" id="PRO_5032641841" evidence="2">
    <location>
        <begin position="25"/>
        <end position="149"/>
    </location>
</feature>
<organism evidence="4 5">
    <name type="scientific">Modestobacter marinus</name>
    <dbReference type="NCBI Taxonomy" id="477641"/>
    <lineage>
        <taxon>Bacteria</taxon>
        <taxon>Bacillati</taxon>
        <taxon>Actinomycetota</taxon>
        <taxon>Actinomycetes</taxon>
        <taxon>Geodermatophilales</taxon>
        <taxon>Geodermatophilaceae</taxon>
        <taxon>Modestobacter</taxon>
    </lineage>
</organism>
<reference evidence="3" key="4">
    <citation type="submission" date="2024-05" db="EMBL/GenBank/DDBJ databases">
        <authorList>
            <person name="Sun Q."/>
            <person name="Zhou Y."/>
        </authorList>
    </citation>
    <scope>NUCLEOTIDE SEQUENCE</scope>
    <source>
        <strain evidence="3">CGMCC 4.5581</strain>
    </source>
</reference>
<proteinExistence type="predicted"/>
<dbReference type="Proteomes" id="UP000648663">
    <property type="component" value="Unassembled WGS sequence"/>
</dbReference>
<keyword evidence="6" id="KW-1185">Reference proteome</keyword>
<keyword evidence="1" id="KW-0812">Transmembrane</keyword>
<evidence type="ECO:0000313" key="3">
    <source>
        <dbReference type="EMBL" id="GGL85321.1"/>
    </source>
</evidence>
<dbReference type="RefSeq" id="WP_373286336.1">
    <property type="nucleotide sequence ID" value="NZ_BAABJU010000022.1"/>
</dbReference>
<reference evidence="3" key="1">
    <citation type="journal article" date="2014" name="Int. J. Syst. Evol. Microbiol.">
        <title>Complete genome of a new Firmicutes species belonging to the dominant human colonic microbiota ('Ruminococcus bicirculans') reveals two chromosomes and a selective capacity to utilize plant glucans.</title>
        <authorList>
            <consortium name="NISC Comparative Sequencing Program"/>
            <person name="Wegmann U."/>
            <person name="Louis P."/>
            <person name="Goesmann A."/>
            <person name="Henrissat B."/>
            <person name="Duncan S.H."/>
            <person name="Flint H.J."/>
        </authorList>
    </citation>
    <scope>NUCLEOTIDE SEQUENCE</scope>
    <source>
        <strain evidence="3">CGMCC 4.5581</strain>
    </source>
</reference>
<dbReference type="Proteomes" id="UP000552836">
    <property type="component" value="Unassembled WGS sequence"/>
</dbReference>
<dbReference type="EMBL" id="BMMI01000016">
    <property type="protein sequence ID" value="GGL85321.1"/>
    <property type="molecule type" value="Genomic_DNA"/>
</dbReference>
<dbReference type="AlphaFoldDB" id="A0A846LMQ3"/>
<gene>
    <name evidence="4" type="ORF">FB380_003731</name>
    <name evidence="3" type="ORF">GCM10011589_47160</name>
</gene>
<evidence type="ECO:0000256" key="1">
    <source>
        <dbReference type="SAM" id="Phobius"/>
    </source>
</evidence>
<keyword evidence="1" id="KW-1133">Transmembrane helix</keyword>